<evidence type="ECO:0000256" key="5">
    <source>
        <dbReference type="ARBA" id="ARBA00022989"/>
    </source>
</evidence>
<keyword evidence="4" id="KW-0735">Signal-anchor</keyword>
<evidence type="ECO:0000256" key="3">
    <source>
        <dbReference type="ARBA" id="ARBA00022692"/>
    </source>
</evidence>
<dbReference type="InterPro" id="IPR026057">
    <property type="entry name" value="TBL_C"/>
</dbReference>
<feature type="domain" description="Trichome birefringence-like N-terminal" evidence="8">
    <location>
        <begin position="82"/>
        <end position="135"/>
    </location>
</feature>
<evidence type="ECO:0000313" key="10">
    <source>
        <dbReference type="Proteomes" id="UP001472677"/>
    </source>
</evidence>
<dbReference type="EMBL" id="JBBPBM010000047">
    <property type="protein sequence ID" value="KAK8521604.1"/>
    <property type="molecule type" value="Genomic_DNA"/>
</dbReference>
<name>A0ABR2CPF2_9ROSI</name>
<sequence length="535" mass="61704">MRFNWNSWSLNKDHHLLVKLAVAILLLGFAFRLLLFRSGGFASDFQSPFFENEHVQEPDFKPPVPHGMPENEDQLPLDIIIEKCDLFTGDWISNPSGPTYTNESCPLIEGHQNCMRNGRPDSGYLHWKWKPRDCQLPRFDAKRFLELMRNKAWALIGDSISRNHVQSLLCMLSTVEQPVEVYHDEEYKSKRWHFKSYNFTVSNIWSPFLVKAAIFEDNNGVSTAEVQLHLDKLDKTWTDLYPSLDYMIISTGKWFLKAAIYHENDTKVGCHICPGKNLTELGFVYAYNKTLHYVMDFIANSKHKGLIFFRTSTPDHFENGEWHNGGTCPKTTPAKEGEIEIKDLNRILRNVELEEFEKAEAKAAKNEVNLKLLDFTNLLLMRPDGHPGPYRQFQPFAENKTAAVQNDCLHWCLPGPMDFWNDVIMEMVSFEVITSFKQMDDEDYQYLSTRIPSGRKALGILELDVTTSLTAYNIIKTMQKQSRCSIMCIIWRQPHTSRTSFESRISSHKYSVAVVSSTNRILHHTSTVVDASVSQ</sequence>
<dbReference type="InterPro" id="IPR025846">
    <property type="entry name" value="TBL_N"/>
</dbReference>
<dbReference type="Pfam" id="PF14416">
    <property type="entry name" value="PMR5N"/>
    <property type="match status" value="1"/>
</dbReference>
<evidence type="ECO:0000256" key="1">
    <source>
        <dbReference type="ARBA" id="ARBA00004167"/>
    </source>
</evidence>
<reference evidence="9 10" key="1">
    <citation type="journal article" date="2024" name="G3 (Bethesda)">
        <title>Genome assembly of Hibiscus sabdariffa L. provides insights into metabolisms of medicinal natural products.</title>
        <authorList>
            <person name="Kim T."/>
        </authorList>
    </citation>
    <scope>NUCLEOTIDE SEQUENCE [LARGE SCALE GENOMIC DNA]</scope>
    <source>
        <strain evidence="9">TK-2024</strain>
        <tissue evidence="9">Old leaves</tissue>
    </source>
</reference>
<evidence type="ECO:0000259" key="8">
    <source>
        <dbReference type="Pfam" id="PF14416"/>
    </source>
</evidence>
<accession>A0ABR2CPF2</accession>
<dbReference type="PANTHER" id="PTHR32285">
    <property type="entry name" value="PROTEIN TRICHOME BIREFRINGENCE-LIKE 9-RELATED"/>
    <property type="match status" value="1"/>
</dbReference>
<proteinExistence type="inferred from homology"/>
<feature type="domain" description="Trichome birefringence-like C-terminal" evidence="7">
    <location>
        <begin position="136"/>
        <end position="427"/>
    </location>
</feature>
<evidence type="ECO:0000256" key="6">
    <source>
        <dbReference type="ARBA" id="ARBA00023136"/>
    </source>
</evidence>
<keyword evidence="6" id="KW-0472">Membrane</keyword>
<dbReference type="Pfam" id="PF13839">
    <property type="entry name" value="PC-Esterase"/>
    <property type="match status" value="1"/>
</dbReference>
<comment type="similarity">
    <text evidence="2">Belongs to the PC-esterase family. TBL subfamily.</text>
</comment>
<dbReference type="InterPro" id="IPR029962">
    <property type="entry name" value="TBL"/>
</dbReference>
<dbReference type="PANTHER" id="PTHR32285:SF219">
    <property type="entry name" value="PROTEIN TRICHOME BIREFRINGENCE-LIKE 24"/>
    <property type="match status" value="1"/>
</dbReference>
<organism evidence="9 10">
    <name type="scientific">Hibiscus sabdariffa</name>
    <name type="common">roselle</name>
    <dbReference type="NCBI Taxonomy" id="183260"/>
    <lineage>
        <taxon>Eukaryota</taxon>
        <taxon>Viridiplantae</taxon>
        <taxon>Streptophyta</taxon>
        <taxon>Embryophyta</taxon>
        <taxon>Tracheophyta</taxon>
        <taxon>Spermatophyta</taxon>
        <taxon>Magnoliopsida</taxon>
        <taxon>eudicotyledons</taxon>
        <taxon>Gunneridae</taxon>
        <taxon>Pentapetalae</taxon>
        <taxon>rosids</taxon>
        <taxon>malvids</taxon>
        <taxon>Malvales</taxon>
        <taxon>Malvaceae</taxon>
        <taxon>Malvoideae</taxon>
        <taxon>Hibiscus</taxon>
    </lineage>
</organism>
<evidence type="ECO:0000259" key="7">
    <source>
        <dbReference type="Pfam" id="PF13839"/>
    </source>
</evidence>
<evidence type="ECO:0008006" key="11">
    <source>
        <dbReference type="Google" id="ProtNLM"/>
    </source>
</evidence>
<keyword evidence="3" id="KW-0812">Transmembrane</keyword>
<keyword evidence="10" id="KW-1185">Reference proteome</keyword>
<protein>
    <recommendedName>
        <fullName evidence="11">Trichome birefringence-like N-terminal domain-containing protein</fullName>
    </recommendedName>
</protein>
<keyword evidence="5" id="KW-1133">Transmembrane helix</keyword>
<comment type="caution">
    <text evidence="9">The sequence shown here is derived from an EMBL/GenBank/DDBJ whole genome shotgun (WGS) entry which is preliminary data.</text>
</comment>
<comment type="subcellular location">
    <subcellularLocation>
        <location evidence="1">Membrane</location>
        <topology evidence="1">Single-pass membrane protein</topology>
    </subcellularLocation>
</comment>
<evidence type="ECO:0000313" key="9">
    <source>
        <dbReference type="EMBL" id="KAK8521604.1"/>
    </source>
</evidence>
<gene>
    <name evidence="9" type="ORF">V6N12_031498</name>
</gene>
<evidence type="ECO:0000256" key="2">
    <source>
        <dbReference type="ARBA" id="ARBA00007727"/>
    </source>
</evidence>
<evidence type="ECO:0000256" key="4">
    <source>
        <dbReference type="ARBA" id="ARBA00022968"/>
    </source>
</evidence>
<dbReference type="Proteomes" id="UP001472677">
    <property type="component" value="Unassembled WGS sequence"/>
</dbReference>